<evidence type="ECO:0000313" key="3">
    <source>
        <dbReference type="EMBL" id="KAK8503931.1"/>
    </source>
</evidence>
<dbReference type="EMBL" id="JBBPBM010000147">
    <property type="protein sequence ID" value="KAK8503931.1"/>
    <property type="molecule type" value="Genomic_DNA"/>
</dbReference>
<dbReference type="Pfam" id="PF00067">
    <property type="entry name" value="p450"/>
    <property type="match status" value="1"/>
</dbReference>
<dbReference type="Gene3D" id="1.10.630.10">
    <property type="entry name" value="Cytochrome P450"/>
    <property type="match status" value="1"/>
</dbReference>
<dbReference type="Proteomes" id="UP001472677">
    <property type="component" value="Unassembled WGS sequence"/>
</dbReference>
<proteinExistence type="inferred from homology"/>
<evidence type="ECO:0008006" key="5">
    <source>
        <dbReference type="Google" id="ProtNLM"/>
    </source>
</evidence>
<name>A0ABR2BA12_9ROSI</name>
<keyword evidence="1" id="KW-0479">Metal-binding</keyword>
<protein>
    <recommendedName>
        <fullName evidence="5">Cytochrome P450</fullName>
    </recommendedName>
</protein>
<keyword evidence="1" id="KW-0408">Iron</keyword>
<keyword evidence="4" id="KW-1185">Reference proteome</keyword>
<reference evidence="3 4" key="1">
    <citation type="journal article" date="2024" name="G3 (Bethesda)">
        <title>Genome assembly of Hibiscus sabdariffa L. provides insights into metabolisms of medicinal natural products.</title>
        <authorList>
            <person name="Kim T."/>
        </authorList>
    </citation>
    <scope>NUCLEOTIDE SEQUENCE [LARGE SCALE GENOMIC DNA]</scope>
    <source>
        <strain evidence="3">TK-2024</strain>
        <tissue evidence="3">Old leaves</tissue>
    </source>
</reference>
<evidence type="ECO:0000313" key="4">
    <source>
        <dbReference type="Proteomes" id="UP001472677"/>
    </source>
</evidence>
<dbReference type="PRINTS" id="PR00385">
    <property type="entry name" value="P450"/>
</dbReference>
<comment type="similarity">
    <text evidence="1">Belongs to the cytochrome P450 family.</text>
</comment>
<dbReference type="PANTHER" id="PTHR47951:SF8">
    <property type="entry name" value="CYTOCHROME P450 93A2-LIKE"/>
    <property type="match status" value="1"/>
</dbReference>
<dbReference type="InterPro" id="IPR036396">
    <property type="entry name" value="Cyt_P450_sf"/>
</dbReference>
<accession>A0ABR2BA12</accession>
<sequence>MLLNMYEHITALACEGWSWDCHGHLTTKTAATLVAAVITVFCFAWWWAKKLTKTNPPLPPGPRGLPLLGSLPFLKPELHSYFRELSETYGPIFKLQLGKRTCIVINSPPIAKEVLKDQDAIFANRDTPVATVIGMFGGVNVAWRQNGPDYSRMRKFLIREMLSKNSLEASYSLRRREILHMVKDIHGKTGSSVKLGEQVALTTVKVMVSSLWGGSSEKGSDLIEMRGKLEEFVRLMGAPNVSDILPVFAPFDLQGIESKSRNIVLWFYEIFESVIKKRLKTGDDKSKDFLQLMLEMNRRGENKTSLTDMEVKALLLDMLIGGTDTIPTTVEWAMTELLRHPDIMKKLVEEIDTVAGKQNLVDDSHLPQLTYLEAIIKETLRLHPVAPLLLPHMSSEASTIAGYTIPKHSKVFINAWAMQRNPQLWEDPHSFQPERFLKAEFSYQGNNLLYIPFGSGRRMCAGIAMAEKMVGLLLAVLVHSFEWKLPGEKRPDIQEKFGAVLKKMNPLEAIPFARLSDSNLYQ</sequence>
<keyword evidence="1" id="KW-0503">Monooxygenase</keyword>
<dbReference type="PANTHER" id="PTHR47951">
    <property type="entry name" value="OS08G0547900 PROTEIN"/>
    <property type="match status" value="1"/>
</dbReference>
<comment type="caution">
    <text evidence="3">The sequence shown here is derived from an EMBL/GenBank/DDBJ whole genome shotgun (WGS) entry which is preliminary data.</text>
</comment>
<dbReference type="PRINTS" id="PR00463">
    <property type="entry name" value="EP450I"/>
</dbReference>
<dbReference type="InterPro" id="IPR017972">
    <property type="entry name" value="Cyt_P450_CS"/>
</dbReference>
<organism evidence="3 4">
    <name type="scientific">Hibiscus sabdariffa</name>
    <name type="common">roselle</name>
    <dbReference type="NCBI Taxonomy" id="183260"/>
    <lineage>
        <taxon>Eukaryota</taxon>
        <taxon>Viridiplantae</taxon>
        <taxon>Streptophyta</taxon>
        <taxon>Embryophyta</taxon>
        <taxon>Tracheophyta</taxon>
        <taxon>Spermatophyta</taxon>
        <taxon>Magnoliopsida</taxon>
        <taxon>eudicotyledons</taxon>
        <taxon>Gunneridae</taxon>
        <taxon>Pentapetalae</taxon>
        <taxon>rosids</taxon>
        <taxon>malvids</taxon>
        <taxon>Malvales</taxon>
        <taxon>Malvaceae</taxon>
        <taxon>Malvoideae</taxon>
        <taxon>Hibiscus</taxon>
    </lineage>
</organism>
<dbReference type="InterPro" id="IPR001128">
    <property type="entry name" value="Cyt_P450"/>
</dbReference>
<dbReference type="PROSITE" id="PS00086">
    <property type="entry name" value="CYTOCHROME_P450"/>
    <property type="match status" value="1"/>
</dbReference>
<keyword evidence="2" id="KW-0812">Transmembrane</keyword>
<keyword evidence="2" id="KW-0472">Membrane</keyword>
<keyword evidence="2" id="KW-1133">Transmembrane helix</keyword>
<gene>
    <name evidence="3" type="ORF">V6N12_019100</name>
</gene>
<dbReference type="InterPro" id="IPR002401">
    <property type="entry name" value="Cyt_P450_E_grp-I"/>
</dbReference>
<keyword evidence="1" id="KW-0349">Heme</keyword>
<dbReference type="SUPFAM" id="SSF48264">
    <property type="entry name" value="Cytochrome P450"/>
    <property type="match status" value="1"/>
</dbReference>
<evidence type="ECO:0000256" key="1">
    <source>
        <dbReference type="RuleBase" id="RU000461"/>
    </source>
</evidence>
<evidence type="ECO:0000256" key="2">
    <source>
        <dbReference type="SAM" id="Phobius"/>
    </source>
</evidence>
<feature type="transmembrane region" description="Helical" evidence="2">
    <location>
        <begin position="30"/>
        <end position="48"/>
    </location>
</feature>
<keyword evidence="1" id="KW-0560">Oxidoreductase</keyword>